<sequence>MNKTKLRLSLLLLLGSLALGSCSRSGGNEFTAEGTITDAAGKTLYLETTDTDEPQLIDSVTLDEKGRFRFRHEAHSYPAFYRLRLGESFIPFAADSVTHLTLSASGKDLFSTYKIESGDEANKQIREIGQLRTATDKAIEVILTQLNNGTLDRGIALARIDSLSTQLKNTLTSKYIFSDPKGAAAYYALFQSYLGGTYFSIDHPGDDRAFAAVATAYDAFHPNAPYTPLLKQAALRSIAMARARQREAHPDTTMTAAPVEVVAFPEIRLRDQKGQMRSLTAEVAKGHPVLVCFTAYAGDWSPALVAELRALQSAHPDLIIFEVSEDQDAYLWKNASRALPWICVQDLNHTAAQDYNTQSLPSFYAIRGSELKRLAEPADIFR</sequence>
<keyword evidence="3" id="KW-1185">Reference proteome</keyword>
<dbReference type="Proteomes" id="UP000653477">
    <property type="component" value="Unassembled WGS sequence"/>
</dbReference>
<gene>
    <name evidence="2" type="ORF">GCM10007088_09470</name>
</gene>
<evidence type="ECO:0000313" key="2">
    <source>
        <dbReference type="EMBL" id="GGM52883.1"/>
    </source>
</evidence>
<accession>A0ABQ2H6J7</accession>
<reference evidence="3" key="1">
    <citation type="journal article" date="2019" name="Int. J. Syst. Evol. Microbiol.">
        <title>The Global Catalogue of Microorganisms (GCM) 10K type strain sequencing project: providing services to taxonomists for standard genome sequencing and annotation.</title>
        <authorList>
            <consortium name="The Broad Institute Genomics Platform"/>
            <consortium name="The Broad Institute Genome Sequencing Center for Infectious Disease"/>
            <person name="Wu L."/>
            <person name="Ma J."/>
        </authorList>
    </citation>
    <scope>NUCLEOTIDE SEQUENCE [LARGE SCALE GENOMIC DNA]</scope>
    <source>
        <strain evidence="3">JCM 30531</strain>
    </source>
</reference>
<dbReference type="InterPro" id="IPR036249">
    <property type="entry name" value="Thioredoxin-like_sf"/>
</dbReference>
<protein>
    <recommendedName>
        <fullName evidence="4">DUF4369 domain-containing protein</fullName>
    </recommendedName>
</protein>
<comment type="caution">
    <text evidence="2">The sequence shown here is derived from an EMBL/GenBank/DDBJ whole genome shotgun (WGS) entry which is preliminary data.</text>
</comment>
<evidence type="ECO:0000256" key="1">
    <source>
        <dbReference type="SAM" id="SignalP"/>
    </source>
</evidence>
<evidence type="ECO:0008006" key="4">
    <source>
        <dbReference type="Google" id="ProtNLM"/>
    </source>
</evidence>
<feature type="chain" id="PRO_5047242524" description="DUF4369 domain-containing protein" evidence="1">
    <location>
        <begin position="24"/>
        <end position="382"/>
    </location>
</feature>
<evidence type="ECO:0000313" key="3">
    <source>
        <dbReference type="Proteomes" id="UP000653477"/>
    </source>
</evidence>
<dbReference type="RefSeq" id="WP_188807950.1">
    <property type="nucleotide sequence ID" value="NZ_BMPU01000002.1"/>
</dbReference>
<feature type="signal peptide" evidence="1">
    <location>
        <begin position="1"/>
        <end position="23"/>
    </location>
</feature>
<proteinExistence type="predicted"/>
<organism evidence="2 3">
    <name type="scientific">Porphyromonas pasteri</name>
    <dbReference type="NCBI Taxonomy" id="1583331"/>
    <lineage>
        <taxon>Bacteria</taxon>
        <taxon>Pseudomonadati</taxon>
        <taxon>Bacteroidota</taxon>
        <taxon>Bacteroidia</taxon>
        <taxon>Bacteroidales</taxon>
        <taxon>Porphyromonadaceae</taxon>
        <taxon>Porphyromonas</taxon>
    </lineage>
</organism>
<dbReference type="Gene3D" id="3.40.30.10">
    <property type="entry name" value="Glutaredoxin"/>
    <property type="match status" value="1"/>
</dbReference>
<dbReference type="PROSITE" id="PS51257">
    <property type="entry name" value="PROKAR_LIPOPROTEIN"/>
    <property type="match status" value="1"/>
</dbReference>
<dbReference type="SUPFAM" id="SSF52833">
    <property type="entry name" value="Thioredoxin-like"/>
    <property type="match status" value="1"/>
</dbReference>
<name>A0ABQ2H6J7_9PORP</name>
<dbReference type="EMBL" id="BMPU01000002">
    <property type="protein sequence ID" value="GGM52883.1"/>
    <property type="molecule type" value="Genomic_DNA"/>
</dbReference>
<keyword evidence="1" id="KW-0732">Signal</keyword>